<dbReference type="AlphaFoldDB" id="A0AA40DT33"/>
<evidence type="ECO:0000313" key="1">
    <source>
        <dbReference type="EMBL" id="KAK0714515.1"/>
    </source>
</evidence>
<organism evidence="1 2">
    <name type="scientific">Lasiosphaeris hirsuta</name>
    <dbReference type="NCBI Taxonomy" id="260670"/>
    <lineage>
        <taxon>Eukaryota</taxon>
        <taxon>Fungi</taxon>
        <taxon>Dikarya</taxon>
        <taxon>Ascomycota</taxon>
        <taxon>Pezizomycotina</taxon>
        <taxon>Sordariomycetes</taxon>
        <taxon>Sordariomycetidae</taxon>
        <taxon>Sordariales</taxon>
        <taxon>Lasiosphaeriaceae</taxon>
        <taxon>Lasiosphaeris</taxon>
    </lineage>
</organism>
<name>A0AA40DT33_9PEZI</name>
<gene>
    <name evidence="1" type="ORF">B0H67DRAFT_644366</name>
</gene>
<keyword evidence="2" id="KW-1185">Reference proteome</keyword>
<dbReference type="EMBL" id="JAUKUA010000004">
    <property type="protein sequence ID" value="KAK0714515.1"/>
    <property type="molecule type" value="Genomic_DNA"/>
</dbReference>
<evidence type="ECO:0000313" key="2">
    <source>
        <dbReference type="Proteomes" id="UP001172102"/>
    </source>
</evidence>
<protein>
    <recommendedName>
        <fullName evidence="3">DUF676 domain-containing protein</fullName>
    </recommendedName>
</protein>
<reference evidence="1" key="1">
    <citation type="submission" date="2023-06" db="EMBL/GenBank/DDBJ databases">
        <title>Genome-scale phylogeny and comparative genomics of the fungal order Sordariales.</title>
        <authorList>
            <consortium name="Lawrence Berkeley National Laboratory"/>
            <person name="Hensen N."/>
            <person name="Bonometti L."/>
            <person name="Westerberg I."/>
            <person name="Brannstrom I.O."/>
            <person name="Guillou S."/>
            <person name="Cros-Aarteil S."/>
            <person name="Calhoun S."/>
            <person name="Haridas S."/>
            <person name="Kuo A."/>
            <person name="Mondo S."/>
            <person name="Pangilinan J."/>
            <person name="Riley R."/>
            <person name="Labutti K."/>
            <person name="Andreopoulos B."/>
            <person name="Lipzen A."/>
            <person name="Chen C."/>
            <person name="Yanf M."/>
            <person name="Daum C."/>
            <person name="Ng V."/>
            <person name="Clum A."/>
            <person name="Steindorff A."/>
            <person name="Ohm R."/>
            <person name="Martin F."/>
            <person name="Silar P."/>
            <person name="Natvig D."/>
            <person name="Lalanne C."/>
            <person name="Gautier V."/>
            <person name="Ament-Velasquez S.L."/>
            <person name="Kruys A."/>
            <person name="Hutchinson M.I."/>
            <person name="Powell A.J."/>
            <person name="Barry K."/>
            <person name="Miller A.N."/>
            <person name="Grigoriev I.V."/>
            <person name="Debuchy R."/>
            <person name="Gladieux P."/>
            <person name="Thoren M.H."/>
            <person name="Johannesson H."/>
        </authorList>
    </citation>
    <scope>NUCLEOTIDE SEQUENCE</scope>
    <source>
        <strain evidence="1">SMH4607-1</strain>
    </source>
</reference>
<dbReference type="Proteomes" id="UP001172102">
    <property type="component" value="Unassembled WGS sequence"/>
</dbReference>
<comment type="caution">
    <text evidence="1">The sequence shown here is derived from an EMBL/GenBank/DDBJ whole genome shotgun (WGS) entry which is preliminary data.</text>
</comment>
<accession>A0AA40DT33</accession>
<sequence length="240" mass="26876">MTRNLILVHGFKDDKFNHQASLESWVKGWDTCQGERGYQFRPFRFRSSKILKNGIDGLREAGFNLLSKLQKIKDEFQVANDDGRVGGSQDRSGTPPPLKRPLFIFVAHGLGAWLVKEILSSGGGNWIATDTVGLIFLDVPAIPNDPLSSPAAKEYEQTIRQLHRRFSGEFLNRDMAAKVPALAADLEEVDTRFKETREKLRVAMQLGHGDPLPTKFQEVWSEPSATEQVQSTQVCKRGPA</sequence>
<evidence type="ECO:0008006" key="3">
    <source>
        <dbReference type="Google" id="ProtNLM"/>
    </source>
</evidence>
<proteinExistence type="predicted"/>